<evidence type="ECO:0000256" key="1">
    <source>
        <dbReference type="ARBA" id="ARBA00022679"/>
    </source>
</evidence>
<feature type="domain" description="Methyltransferase" evidence="2">
    <location>
        <begin position="52"/>
        <end position="145"/>
    </location>
</feature>
<proteinExistence type="predicted"/>
<dbReference type="PANTHER" id="PTHR43861">
    <property type="entry name" value="TRANS-ACONITATE 2-METHYLTRANSFERASE-RELATED"/>
    <property type="match status" value="1"/>
</dbReference>
<dbReference type="RefSeq" id="WP_236862670.1">
    <property type="nucleotide sequence ID" value="NZ_BAABAZ010000006.1"/>
</dbReference>
<dbReference type="SUPFAM" id="SSF53335">
    <property type="entry name" value="S-adenosyl-L-methionine-dependent methyltransferases"/>
    <property type="match status" value="1"/>
</dbReference>
<dbReference type="Proteomes" id="UP001501586">
    <property type="component" value="Unassembled WGS sequence"/>
</dbReference>
<comment type="caution">
    <text evidence="3">The sequence shown here is derived from an EMBL/GenBank/DDBJ whole genome shotgun (WGS) entry which is preliminary data.</text>
</comment>
<dbReference type="Pfam" id="PF13649">
    <property type="entry name" value="Methyltransf_25"/>
    <property type="match status" value="1"/>
</dbReference>
<keyword evidence="4" id="KW-1185">Reference proteome</keyword>
<dbReference type="InterPro" id="IPR041698">
    <property type="entry name" value="Methyltransf_25"/>
</dbReference>
<dbReference type="Gene3D" id="3.40.50.150">
    <property type="entry name" value="Vaccinia Virus protein VP39"/>
    <property type="match status" value="1"/>
</dbReference>
<evidence type="ECO:0000313" key="4">
    <source>
        <dbReference type="Proteomes" id="UP001501586"/>
    </source>
</evidence>
<name>A0ABP8EL30_9MICO</name>
<dbReference type="GO" id="GO:0008168">
    <property type="term" value="F:methyltransferase activity"/>
    <property type="evidence" value="ECO:0007669"/>
    <property type="project" value="UniProtKB-KW"/>
</dbReference>
<dbReference type="EMBL" id="BAABAZ010000006">
    <property type="protein sequence ID" value="GAA4284691.1"/>
    <property type="molecule type" value="Genomic_DNA"/>
</dbReference>
<protein>
    <submittedName>
        <fullName evidence="3">Class I SAM-dependent methyltransferase</fullName>
    </submittedName>
</protein>
<keyword evidence="3" id="KW-0489">Methyltransferase</keyword>
<evidence type="ECO:0000259" key="2">
    <source>
        <dbReference type="Pfam" id="PF13649"/>
    </source>
</evidence>
<dbReference type="InterPro" id="IPR029063">
    <property type="entry name" value="SAM-dependent_MTases_sf"/>
</dbReference>
<organism evidence="3 4">
    <name type="scientific">Brevibacterium daeguense</name>
    <dbReference type="NCBI Taxonomy" id="909936"/>
    <lineage>
        <taxon>Bacteria</taxon>
        <taxon>Bacillati</taxon>
        <taxon>Actinomycetota</taxon>
        <taxon>Actinomycetes</taxon>
        <taxon>Micrococcales</taxon>
        <taxon>Brevibacteriaceae</taxon>
        <taxon>Brevibacterium</taxon>
    </lineage>
</organism>
<evidence type="ECO:0000313" key="3">
    <source>
        <dbReference type="EMBL" id="GAA4284691.1"/>
    </source>
</evidence>
<dbReference type="GO" id="GO:0032259">
    <property type="term" value="P:methylation"/>
    <property type="evidence" value="ECO:0007669"/>
    <property type="project" value="UniProtKB-KW"/>
</dbReference>
<keyword evidence="1" id="KW-0808">Transferase</keyword>
<gene>
    <name evidence="3" type="ORF">GCM10022261_22220</name>
</gene>
<dbReference type="CDD" id="cd02440">
    <property type="entry name" value="AdoMet_MTases"/>
    <property type="match status" value="1"/>
</dbReference>
<sequence>MSYSHLWDRLREQDPDHSVRYAQRWRDLAAQGHDLDGEARFVDAMAPRGSRILDAGCGTGRVGGYLAAAGHDVVGVDLDDYLIADARETYPSADWHVGDLARFDFSTVGAGFDIIVSAGNVMTFLDPHSRHRVMANLAGALAADGRLVSGFGAGRGYEFADYEADLRAAGLQPAISFSTWNLHPFTPGSGFLVCVAQRAGAQQEER</sequence>
<accession>A0ABP8EL30</accession>
<reference evidence="4" key="1">
    <citation type="journal article" date="2019" name="Int. J. Syst. Evol. Microbiol.">
        <title>The Global Catalogue of Microorganisms (GCM) 10K type strain sequencing project: providing services to taxonomists for standard genome sequencing and annotation.</title>
        <authorList>
            <consortium name="The Broad Institute Genomics Platform"/>
            <consortium name="The Broad Institute Genome Sequencing Center for Infectious Disease"/>
            <person name="Wu L."/>
            <person name="Ma J."/>
        </authorList>
    </citation>
    <scope>NUCLEOTIDE SEQUENCE [LARGE SCALE GENOMIC DNA]</scope>
    <source>
        <strain evidence="4">JCM 17458</strain>
    </source>
</reference>